<dbReference type="HOGENOM" id="CLU_1958674_0_0_9"/>
<dbReference type="eggNOG" id="ENOG50308R6">
    <property type="taxonomic scope" value="Bacteria"/>
</dbReference>
<dbReference type="RefSeq" id="WP_011065009.1">
    <property type="nucleotide sequence ID" value="NC_004193.1"/>
</dbReference>
<name>Q8ESM1_OCEIH</name>
<organism evidence="2 3">
    <name type="scientific">Oceanobacillus iheyensis (strain DSM 14371 / CIP 107618 / JCM 11309 / KCTC 3954 / HTE831)</name>
    <dbReference type="NCBI Taxonomy" id="221109"/>
    <lineage>
        <taxon>Bacteria</taxon>
        <taxon>Bacillati</taxon>
        <taxon>Bacillota</taxon>
        <taxon>Bacilli</taxon>
        <taxon>Bacillales</taxon>
        <taxon>Bacillaceae</taxon>
        <taxon>Oceanobacillus</taxon>
    </lineage>
</organism>
<sequence length="121" mass="14154">MQRHWNPRQMNTFPENNYNYRQIPQQQPLYQLTNTWNTQQHPSTPYEIFAKPELPLQSLVNQQGQGTTPNTTQPNQQFNNGEGENPLKFDKVMNTVGQLASTYHQVSPIIKEFSTFVKAFR</sequence>
<dbReference type="STRING" id="221109.gene:10732809"/>
<accession>Q8ESM1</accession>
<keyword evidence="3" id="KW-1185">Reference proteome</keyword>
<reference evidence="2 3" key="1">
    <citation type="journal article" date="2001" name="FEMS Microbiol. Lett.">
        <title>Oceanobacillus iheyensis gen. nov., sp. nov., a deep-sea extremely halotolerant and alkaliphilic species isolated from a depth of 1050 m on the Iheya Ridge.</title>
        <authorList>
            <person name="Lu J."/>
            <person name="Nogi Y."/>
            <person name="Takami H."/>
        </authorList>
    </citation>
    <scope>NUCLEOTIDE SEQUENCE [LARGE SCALE GENOMIC DNA]</scope>
    <source>
        <strain evidence="3">DSM 14371 / CIP 107618 / JCM 11309 / KCTC 3954 / HTE831</strain>
    </source>
</reference>
<gene>
    <name evidence="2" type="ordered locus">OB0605</name>
</gene>
<dbReference type="KEGG" id="oih:OB0605"/>
<proteinExistence type="predicted"/>
<dbReference type="InterPro" id="IPR025555">
    <property type="entry name" value="YppG"/>
</dbReference>
<feature type="compositionally biased region" description="Low complexity" evidence="1">
    <location>
        <begin position="61"/>
        <end position="81"/>
    </location>
</feature>
<evidence type="ECO:0000256" key="1">
    <source>
        <dbReference type="SAM" id="MobiDB-lite"/>
    </source>
</evidence>
<dbReference type="AlphaFoldDB" id="Q8ESM1"/>
<evidence type="ECO:0000313" key="2">
    <source>
        <dbReference type="EMBL" id="BAC12561.1"/>
    </source>
</evidence>
<reference evidence="2 3" key="2">
    <citation type="journal article" date="2002" name="Nucleic Acids Res.">
        <title>Genome sequence of Oceanobacillus iheyensis isolated from the Iheya Ridge and its unexpected adaptive capabilities to extreme environments.</title>
        <authorList>
            <person name="Takami H."/>
            <person name="Takaki Y."/>
            <person name="Uchiyama I."/>
        </authorList>
    </citation>
    <scope>NUCLEOTIDE SEQUENCE [LARGE SCALE GENOMIC DNA]</scope>
    <source>
        <strain evidence="3">DSM 14371 / CIP 107618 / JCM 11309 / KCTC 3954 / HTE831</strain>
    </source>
</reference>
<dbReference type="EMBL" id="BA000028">
    <property type="protein sequence ID" value="BAC12561.1"/>
    <property type="molecule type" value="Genomic_DNA"/>
</dbReference>
<feature type="region of interest" description="Disordered" evidence="1">
    <location>
        <begin position="60"/>
        <end position="86"/>
    </location>
</feature>
<evidence type="ECO:0000313" key="3">
    <source>
        <dbReference type="Proteomes" id="UP000000822"/>
    </source>
</evidence>
<protein>
    <submittedName>
        <fullName evidence="2">Uncharacterized protein</fullName>
    </submittedName>
</protein>
<dbReference type="Pfam" id="PF14179">
    <property type="entry name" value="YppG"/>
    <property type="match status" value="1"/>
</dbReference>
<dbReference type="OrthoDB" id="2456726at2"/>
<dbReference type="Proteomes" id="UP000000822">
    <property type="component" value="Chromosome"/>
</dbReference>